<feature type="region of interest" description="Disordered" evidence="1">
    <location>
        <begin position="122"/>
        <end position="146"/>
    </location>
</feature>
<dbReference type="RefSeq" id="WP_170034091.1">
    <property type="nucleotide sequence ID" value="NZ_JABDTL010000001.1"/>
</dbReference>
<sequence length="146" mass="16755">MRLEELRSFMHELVLESSLRSASSRVGLGHEALRKFINGETDRPHERTRRRMGQLFLERQKLSAAEGDSPIVAGQLKLLLPRGLDAARAEVRTVFDALRESGKARPVAADLEKWLMRRLEEEYAREQPYPEDKPARKKPGRKPPES</sequence>
<gene>
    <name evidence="2" type="ORF">HNQ61_005713</name>
</gene>
<reference evidence="2 3" key="1">
    <citation type="submission" date="2020-08" db="EMBL/GenBank/DDBJ databases">
        <title>Genomic Encyclopedia of Type Strains, Phase IV (KMG-IV): sequencing the most valuable type-strain genomes for metagenomic binning, comparative biology and taxonomic classification.</title>
        <authorList>
            <person name="Goeker M."/>
        </authorList>
    </citation>
    <scope>NUCLEOTIDE SEQUENCE [LARGE SCALE GENOMIC DNA]</scope>
    <source>
        <strain evidence="2 3">DSM 29007</strain>
    </source>
</reference>
<feature type="compositionally biased region" description="Basic residues" evidence="1">
    <location>
        <begin position="135"/>
        <end position="146"/>
    </location>
</feature>
<evidence type="ECO:0000256" key="1">
    <source>
        <dbReference type="SAM" id="MobiDB-lite"/>
    </source>
</evidence>
<comment type="caution">
    <text evidence="2">The sequence shown here is derived from an EMBL/GenBank/DDBJ whole genome shotgun (WGS) entry which is preliminary data.</text>
</comment>
<feature type="compositionally biased region" description="Basic and acidic residues" evidence="1">
    <location>
        <begin position="122"/>
        <end position="134"/>
    </location>
</feature>
<proteinExistence type="predicted"/>
<dbReference type="Proteomes" id="UP000582837">
    <property type="component" value="Unassembled WGS sequence"/>
</dbReference>
<name>A0A841H806_9BACT</name>
<keyword evidence="3" id="KW-1185">Reference proteome</keyword>
<evidence type="ECO:0000313" key="2">
    <source>
        <dbReference type="EMBL" id="MBB6074032.1"/>
    </source>
</evidence>
<dbReference type="EMBL" id="JACHIA010000037">
    <property type="protein sequence ID" value="MBB6074032.1"/>
    <property type="molecule type" value="Genomic_DNA"/>
</dbReference>
<dbReference type="AlphaFoldDB" id="A0A841H806"/>
<protein>
    <submittedName>
        <fullName evidence="2">Uncharacterized protein</fullName>
    </submittedName>
</protein>
<evidence type="ECO:0000313" key="3">
    <source>
        <dbReference type="Proteomes" id="UP000582837"/>
    </source>
</evidence>
<accession>A0A841H806</accession>
<organism evidence="2 3">
    <name type="scientific">Longimicrobium terrae</name>
    <dbReference type="NCBI Taxonomy" id="1639882"/>
    <lineage>
        <taxon>Bacteria</taxon>
        <taxon>Pseudomonadati</taxon>
        <taxon>Gemmatimonadota</taxon>
        <taxon>Longimicrobiia</taxon>
        <taxon>Longimicrobiales</taxon>
        <taxon>Longimicrobiaceae</taxon>
        <taxon>Longimicrobium</taxon>
    </lineage>
</organism>